<comment type="caution">
    <text evidence="5">The sequence shown here is derived from an EMBL/GenBank/DDBJ whole genome shotgun (WGS) entry which is preliminary data.</text>
</comment>
<accession>F3QYC4</accession>
<dbReference type="eggNOG" id="COG1522">
    <property type="taxonomic scope" value="Bacteria"/>
</dbReference>
<dbReference type="SUPFAM" id="SSF46785">
    <property type="entry name" value="Winged helix' DNA-binding domain"/>
    <property type="match status" value="1"/>
</dbReference>
<evidence type="ECO:0000256" key="2">
    <source>
        <dbReference type="ARBA" id="ARBA00023125"/>
    </source>
</evidence>
<gene>
    <name evidence="5" type="ORF">HMPREF9442_03218</name>
</gene>
<evidence type="ECO:0000313" key="6">
    <source>
        <dbReference type="Proteomes" id="UP000005546"/>
    </source>
</evidence>
<protein>
    <submittedName>
        <fullName evidence="5">Transcriptional regulator, AsnC family</fullName>
    </submittedName>
</protein>
<feature type="domain" description="HTH asnC-type" evidence="4">
    <location>
        <begin position="6"/>
        <end position="67"/>
    </location>
</feature>
<evidence type="ECO:0000256" key="3">
    <source>
        <dbReference type="ARBA" id="ARBA00023163"/>
    </source>
</evidence>
<dbReference type="PANTHER" id="PTHR30154">
    <property type="entry name" value="LEUCINE-RESPONSIVE REGULATORY PROTEIN"/>
    <property type="match status" value="1"/>
</dbReference>
<dbReference type="SMART" id="SM00344">
    <property type="entry name" value="HTH_ASNC"/>
    <property type="match status" value="1"/>
</dbReference>
<dbReference type="PRINTS" id="PR00033">
    <property type="entry name" value="HTHASNC"/>
</dbReference>
<evidence type="ECO:0000259" key="4">
    <source>
        <dbReference type="PROSITE" id="PS50956"/>
    </source>
</evidence>
<dbReference type="RefSeq" id="WP_008629865.1">
    <property type="nucleotide sequence ID" value="NZ_GL883886.1"/>
</dbReference>
<dbReference type="Gene3D" id="3.30.70.920">
    <property type="match status" value="1"/>
</dbReference>
<dbReference type="Proteomes" id="UP000005546">
    <property type="component" value="Unassembled WGS sequence"/>
</dbReference>
<evidence type="ECO:0000313" key="5">
    <source>
        <dbReference type="EMBL" id="EGG50471.1"/>
    </source>
</evidence>
<dbReference type="OrthoDB" id="1094536at2"/>
<dbReference type="HOGENOM" id="CLU_091233_5_0_10"/>
<reference evidence="5 6" key="1">
    <citation type="submission" date="2011-02" db="EMBL/GenBank/DDBJ databases">
        <authorList>
            <person name="Weinstock G."/>
            <person name="Sodergren E."/>
            <person name="Clifton S."/>
            <person name="Fulton L."/>
            <person name="Fulton B."/>
            <person name="Courtney L."/>
            <person name="Fronick C."/>
            <person name="Harrison M."/>
            <person name="Strong C."/>
            <person name="Farmer C."/>
            <person name="Delahaunty K."/>
            <person name="Markovic C."/>
            <person name="Hall O."/>
            <person name="Minx P."/>
            <person name="Tomlinson C."/>
            <person name="Mitreva M."/>
            <person name="Hou S."/>
            <person name="Chen J."/>
            <person name="Wollam A."/>
            <person name="Pepin K.H."/>
            <person name="Johnson M."/>
            <person name="Bhonagiri V."/>
            <person name="Zhang X."/>
            <person name="Suruliraj S."/>
            <person name="Warren W."/>
            <person name="Chinwalla A."/>
            <person name="Mardis E.R."/>
            <person name="Wilson R.K."/>
        </authorList>
    </citation>
    <scope>NUCLEOTIDE SEQUENCE [LARGE SCALE GENOMIC DNA]</scope>
    <source>
        <strain evidence="5 6">YIT 11841</strain>
    </source>
</reference>
<keyword evidence="1" id="KW-0805">Transcription regulation</keyword>
<dbReference type="GO" id="GO:0043565">
    <property type="term" value="F:sequence-specific DNA binding"/>
    <property type="evidence" value="ECO:0007669"/>
    <property type="project" value="InterPro"/>
</dbReference>
<dbReference type="STRING" id="762982.HMPREF9442_03218"/>
<keyword evidence="3" id="KW-0804">Transcription</keyword>
<dbReference type="Pfam" id="PF13404">
    <property type="entry name" value="HTH_AsnC-type"/>
    <property type="match status" value="1"/>
</dbReference>
<evidence type="ECO:0000256" key="1">
    <source>
        <dbReference type="ARBA" id="ARBA00023015"/>
    </source>
</evidence>
<dbReference type="PROSITE" id="PS50956">
    <property type="entry name" value="HTH_ASNC_2"/>
    <property type="match status" value="1"/>
</dbReference>
<dbReference type="GeneID" id="98398790"/>
<sequence length="172" mass="19625">MGIANLDALDEQILKLIADNARIPFLEVARACHVSGAAIHQRIQKLTRLGVLKGSQYVLDPERIGYETCAYVGLFLKDPSDFDRVVAELWNIPEVVECHYTTGDYDMFIKIYARNNHHMLSIIHDKLQPLGLQRSETIISFHEAINRQMPIPEIKHKKGGTENMDVEVEEEE</sequence>
<dbReference type="InterPro" id="IPR036390">
    <property type="entry name" value="WH_DNA-bd_sf"/>
</dbReference>
<dbReference type="InterPro" id="IPR036388">
    <property type="entry name" value="WH-like_DNA-bd_sf"/>
</dbReference>
<dbReference type="PANTHER" id="PTHR30154:SF34">
    <property type="entry name" value="TRANSCRIPTIONAL REGULATOR AZLB"/>
    <property type="match status" value="1"/>
</dbReference>
<organism evidence="5 6">
    <name type="scientific">Paraprevotella xylaniphila YIT 11841</name>
    <dbReference type="NCBI Taxonomy" id="762982"/>
    <lineage>
        <taxon>Bacteria</taxon>
        <taxon>Pseudomonadati</taxon>
        <taxon>Bacteroidota</taxon>
        <taxon>Bacteroidia</taxon>
        <taxon>Bacteroidales</taxon>
        <taxon>Prevotellaceae</taxon>
        <taxon>Paraprevotella</taxon>
    </lineage>
</organism>
<dbReference type="GO" id="GO:0043200">
    <property type="term" value="P:response to amino acid"/>
    <property type="evidence" value="ECO:0007669"/>
    <property type="project" value="TreeGrafter"/>
</dbReference>
<proteinExistence type="predicted"/>
<dbReference type="AlphaFoldDB" id="F3QYC4"/>
<dbReference type="InterPro" id="IPR019888">
    <property type="entry name" value="Tscrpt_reg_AsnC-like"/>
</dbReference>
<keyword evidence="6" id="KW-1185">Reference proteome</keyword>
<dbReference type="SUPFAM" id="SSF54909">
    <property type="entry name" value="Dimeric alpha+beta barrel"/>
    <property type="match status" value="1"/>
</dbReference>
<name>F3QYC4_9BACT</name>
<dbReference type="InterPro" id="IPR011008">
    <property type="entry name" value="Dimeric_a/b-barrel"/>
</dbReference>
<dbReference type="GO" id="GO:0005829">
    <property type="term" value="C:cytosol"/>
    <property type="evidence" value="ECO:0007669"/>
    <property type="project" value="TreeGrafter"/>
</dbReference>
<dbReference type="InterPro" id="IPR019887">
    <property type="entry name" value="Tscrpt_reg_AsnC/Lrp_C"/>
</dbReference>
<dbReference type="InterPro" id="IPR000485">
    <property type="entry name" value="AsnC-type_HTH_dom"/>
</dbReference>
<dbReference type="Gene3D" id="1.10.10.10">
    <property type="entry name" value="Winged helix-like DNA-binding domain superfamily/Winged helix DNA-binding domain"/>
    <property type="match status" value="1"/>
</dbReference>
<keyword evidence="2" id="KW-0238">DNA-binding</keyword>
<dbReference type="EMBL" id="AFBR01000093">
    <property type="protein sequence ID" value="EGG50471.1"/>
    <property type="molecule type" value="Genomic_DNA"/>
</dbReference>
<dbReference type="Pfam" id="PF01037">
    <property type="entry name" value="AsnC_trans_reg"/>
    <property type="match status" value="1"/>
</dbReference>